<feature type="domain" description="Reverse transcriptase" evidence="1">
    <location>
        <begin position="160"/>
        <end position="220"/>
    </location>
</feature>
<reference evidence="3" key="1">
    <citation type="submission" date="2020-06" db="EMBL/GenBank/DDBJ databases">
        <authorList>
            <person name="Li T."/>
            <person name="Hu X."/>
            <person name="Zhang T."/>
            <person name="Song X."/>
            <person name="Zhang H."/>
            <person name="Dai N."/>
            <person name="Sheng W."/>
            <person name="Hou X."/>
            <person name="Wei L."/>
        </authorList>
    </citation>
    <scope>NUCLEOTIDE SEQUENCE</scope>
    <source>
        <strain evidence="3">KEN1</strain>
        <tissue evidence="3">Leaf</tissue>
    </source>
</reference>
<feature type="domain" description="Reverse transcriptase zinc-binding" evidence="2">
    <location>
        <begin position="550"/>
        <end position="631"/>
    </location>
</feature>
<name>A0AAW2WRH8_9LAMI</name>
<dbReference type="PANTHER" id="PTHR46890:SF48">
    <property type="entry name" value="RNA-DIRECTED DNA POLYMERASE"/>
    <property type="match status" value="1"/>
</dbReference>
<dbReference type="InterPro" id="IPR052343">
    <property type="entry name" value="Retrotransposon-Effector_Assoc"/>
</dbReference>
<gene>
    <name evidence="3" type="ORF">Slati_2123200</name>
</gene>
<proteinExistence type="predicted"/>
<comment type="caution">
    <text evidence="3">The sequence shown here is derived from an EMBL/GenBank/DDBJ whole genome shotgun (WGS) entry which is preliminary data.</text>
</comment>
<dbReference type="CDD" id="cd01650">
    <property type="entry name" value="RT_nLTR_like"/>
    <property type="match status" value="1"/>
</dbReference>
<dbReference type="SUPFAM" id="SSF56672">
    <property type="entry name" value="DNA/RNA polymerases"/>
    <property type="match status" value="1"/>
</dbReference>
<dbReference type="InterPro" id="IPR043502">
    <property type="entry name" value="DNA/RNA_pol_sf"/>
</dbReference>
<evidence type="ECO:0000313" key="3">
    <source>
        <dbReference type="EMBL" id="KAL0444005.1"/>
    </source>
</evidence>
<dbReference type="InterPro" id="IPR000477">
    <property type="entry name" value="RT_dom"/>
</dbReference>
<feature type="domain" description="Reverse transcriptase" evidence="1">
    <location>
        <begin position="222"/>
        <end position="339"/>
    </location>
</feature>
<reference evidence="3" key="2">
    <citation type="journal article" date="2024" name="Plant">
        <title>Genomic evolution and insights into agronomic trait innovations of Sesamum species.</title>
        <authorList>
            <person name="Miao H."/>
            <person name="Wang L."/>
            <person name="Qu L."/>
            <person name="Liu H."/>
            <person name="Sun Y."/>
            <person name="Le M."/>
            <person name="Wang Q."/>
            <person name="Wei S."/>
            <person name="Zheng Y."/>
            <person name="Lin W."/>
            <person name="Duan Y."/>
            <person name="Cao H."/>
            <person name="Xiong S."/>
            <person name="Wang X."/>
            <person name="Wei L."/>
            <person name="Li C."/>
            <person name="Ma Q."/>
            <person name="Ju M."/>
            <person name="Zhao R."/>
            <person name="Li G."/>
            <person name="Mu C."/>
            <person name="Tian Q."/>
            <person name="Mei H."/>
            <person name="Zhang T."/>
            <person name="Gao T."/>
            <person name="Zhang H."/>
        </authorList>
    </citation>
    <scope>NUCLEOTIDE SEQUENCE</scope>
    <source>
        <strain evidence="3">KEN1</strain>
    </source>
</reference>
<evidence type="ECO:0000259" key="2">
    <source>
        <dbReference type="Pfam" id="PF13966"/>
    </source>
</evidence>
<organism evidence="3">
    <name type="scientific">Sesamum latifolium</name>
    <dbReference type="NCBI Taxonomy" id="2727402"/>
    <lineage>
        <taxon>Eukaryota</taxon>
        <taxon>Viridiplantae</taxon>
        <taxon>Streptophyta</taxon>
        <taxon>Embryophyta</taxon>
        <taxon>Tracheophyta</taxon>
        <taxon>Spermatophyta</taxon>
        <taxon>Magnoliopsida</taxon>
        <taxon>eudicotyledons</taxon>
        <taxon>Gunneridae</taxon>
        <taxon>Pentapetalae</taxon>
        <taxon>asterids</taxon>
        <taxon>lamiids</taxon>
        <taxon>Lamiales</taxon>
        <taxon>Pedaliaceae</taxon>
        <taxon>Sesamum</taxon>
    </lineage>
</organism>
<evidence type="ECO:0000259" key="1">
    <source>
        <dbReference type="Pfam" id="PF00078"/>
    </source>
</evidence>
<sequence>METKSEGHWLKEGDRNTTFFHVKANERRQTKEVTTLKDDSGVLVNDEQGLRKVVLNYFQNIFRSIRPDDEILETVEPRVTAAMNEDLFRPFSAEEVKTALNQMHPYKSLGSDGILPIFYQKYWNIVGSDVVAYVLDILNNCSIKPRFNATNIVLIPKCPNPDRMTQFRPISLCNVLYKLVSKTLTNRLKPFLDQLISPTQSAFIPGRLIIDNVLVAYEVNHYLLHKKSGTQFGFLKVERGLHQGDPLSPYLFLFCAEAFSALISQAEGDGRLIAIQVARSGPSISHLFAENTMIFCQATMESMHCIHWILNRFKAASGLQVNLQKSAIVFSKNVTEVSREEIAGVLGVVVLGKHEKYLGLPSAIGRSKKELNAGMKDRIWAKFNSWATKKLSQAGRAVLFKSGAEQKIHWQAWGELCQDEEDGGWAFASTNYFAVSLVQSVSLTWRSLLQVQDVVAAGIRWRIGDGLSARIVGHPWLPRPLSFQVISPPLSIPADARVADLILPNRRFNEELIKTEFNREDAECILSISLSEEATQDEIIWHYKRNGKLSVKSAYSLAISLSKPVGQLEKRKSWRFIWRIKLPPKILLFAWKCGRNALPTLENLQRRGLAWDEVCVNCGAPSETLLHTLVFYHFLRLVCAIFHLPWRSIAQQAADTEEWMRLVHQELDQLDFAFFLLLCWALWSHRNRRIFKGMQMEATEVLDMARRQ</sequence>
<dbReference type="Pfam" id="PF13966">
    <property type="entry name" value="zf-RVT"/>
    <property type="match status" value="1"/>
</dbReference>
<accession>A0AAW2WRH8</accession>
<evidence type="ECO:0008006" key="4">
    <source>
        <dbReference type="Google" id="ProtNLM"/>
    </source>
</evidence>
<protein>
    <recommendedName>
        <fullName evidence="4">Reverse transcriptase domain-containing protein</fullName>
    </recommendedName>
</protein>
<dbReference type="Pfam" id="PF00078">
    <property type="entry name" value="RVT_1"/>
    <property type="match status" value="2"/>
</dbReference>
<dbReference type="AlphaFoldDB" id="A0AAW2WRH8"/>
<dbReference type="EMBL" id="JACGWN010000007">
    <property type="protein sequence ID" value="KAL0444005.1"/>
    <property type="molecule type" value="Genomic_DNA"/>
</dbReference>
<dbReference type="PANTHER" id="PTHR46890">
    <property type="entry name" value="NON-LTR RETROLELEMENT REVERSE TRANSCRIPTASE-LIKE PROTEIN-RELATED"/>
    <property type="match status" value="1"/>
</dbReference>
<dbReference type="InterPro" id="IPR026960">
    <property type="entry name" value="RVT-Znf"/>
</dbReference>